<evidence type="ECO:0008006" key="3">
    <source>
        <dbReference type="Google" id="ProtNLM"/>
    </source>
</evidence>
<protein>
    <recommendedName>
        <fullName evidence="3">Actin-like ATPase domain-containing protein</fullName>
    </recommendedName>
</protein>
<reference evidence="2" key="1">
    <citation type="submission" date="2015-09" db="EMBL/GenBank/DDBJ databases">
        <authorList>
            <person name="Fill T.P."/>
            <person name="Baretta J.F."/>
            <person name="de Almeida L.G."/>
            <person name="Rocha M."/>
            <person name="de Souza D.H."/>
            <person name="Malavazi I."/>
            <person name="Cerdeira L.T."/>
            <person name="Hong H."/>
            <person name="Samborskyy M."/>
            <person name="de Vasconcelos A.T."/>
            <person name="Leadlay P."/>
            <person name="Rodrigues-Filho E."/>
        </authorList>
    </citation>
    <scope>NUCLEOTIDE SEQUENCE [LARGE SCALE GENOMIC DNA]</scope>
    <source>
        <strain evidence="2">LaBioMMi 136</strain>
    </source>
</reference>
<dbReference type="EMBL" id="LJBN01000148">
    <property type="protein sequence ID" value="OOQ86239.1"/>
    <property type="molecule type" value="Genomic_DNA"/>
</dbReference>
<evidence type="ECO:0000313" key="1">
    <source>
        <dbReference type="EMBL" id="OOQ86239.1"/>
    </source>
</evidence>
<dbReference type="Proteomes" id="UP000190744">
    <property type="component" value="Unassembled WGS sequence"/>
</dbReference>
<accession>A0A1S9RL49</accession>
<comment type="caution">
    <text evidence="1">The sequence shown here is derived from an EMBL/GenBank/DDBJ whole genome shotgun (WGS) entry which is preliminary data.</text>
</comment>
<proteinExistence type="predicted"/>
<gene>
    <name evidence="1" type="ORF">PEBR_22540</name>
</gene>
<evidence type="ECO:0000313" key="2">
    <source>
        <dbReference type="Proteomes" id="UP000190744"/>
    </source>
</evidence>
<dbReference type="AlphaFoldDB" id="A0A1S9RL49"/>
<organism evidence="1 2">
    <name type="scientific">Penicillium brasilianum</name>
    <dbReference type="NCBI Taxonomy" id="104259"/>
    <lineage>
        <taxon>Eukaryota</taxon>
        <taxon>Fungi</taxon>
        <taxon>Dikarya</taxon>
        <taxon>Ascomycota</taxon>
        <taxon>Pezizomycotina</taxon>
        <taxon>Eurotiomycetes</taxon>
        <taxon>Eurotiomycetidae</taxon>
        <taxon>Eurotiales</taxon>
        <taxon>Aspergillaceae</taxon>
        <taxon>Penicillium</taxon>
    </lineage>
</organism>
<name>A0A1S9RL49_PENBI</name>
<sequence>MQECTIDRIRESPWNQKLIGHGQLDLQTADKLDPNLNITSTTAVDKSSQLQVPVQNKWMLDRQWMLDRLSSLSIYVHDAPGVGFDLTLSYGTASVKYYNGTVVEVAHVQGNPEYLDLMMRLSGDPRPHLNRTKKSLYDLIFSRFSLSDTTSWGAWWRWLNKVLGRPIKAYSDVEIISELLQQLQMAAEKEISQPFDRVAVATPDISSISQIVNAALSDLNLHTWVGDSVWYPERFSEADAVYAANGYGLCSNYQDLWECTDEFDSPAGTHVFFIFYSRHALYTSIIAPISGEALTRFNWDEAQLLDFELGLDHLLQTNGSQDALWSSLRSQLSDLPREYPFSLTHILVAGESVMYPRFLATLRNALAEIMPMSPLNLRTNIPGYTKSATVSKPVDLTFAASRGAALYARRRQEVQAHCTESSKCEAIQERERVHIPWKIDLR</sequence>